<evidence type="ECO:0000256" key="2">
    <source>
        <dbReference type="SAM" id="Phobius"/>
    </source>
</evidence>
<keyword evidence="2" id="KW-0472">Membrane</keyword>
<reference evidence="3" key="1">
    <citation type="submission" date="2021-08" db="EMBL/GenBank/DDBJ databases">
        <title>WGS assembly of Ceratopteris richardii.</title>
        <authorList>
            <person name="Marchant D.B."/>
            <person name="Chen G."/>
            <person name="Jenkins J."/>
            <person name="Shu S."/>
            <person name="Leebens-Mack J."/>
            <person name="Grimwood J."/>
            <person name="Schmutz J."/>
            <person name="Soltis P."/>
            <person name="Soltis D."/>
            <person name="Chen Z.-H."/>
        </authorList>
    </citation>
    <scope>NUCLEOTIDE SEQUENCE</scope>
    <source>
        <strain evidence="3">Whitten #5841</strain>
        <tissue evidence="3">Leaf</tissue>
    </source>
</reference>
<keyword evidence="4" id="KW-1185">Reference proteome</keyword>
<feature type="transmembrane region" description="Helical" evidence="2">
    <location>
        <begin position="52"/>
        <end position="81"/>
    </location>
</feature>
<organism evidence="3 4">
    <name type="scientific">Ceratopteris richardii</name>
    <name type="common">Triangle waterfern</name>
    <dbReference type="NCBI Taxonomy" id="49495"/>
    <lineage>
        <taxon>Eukaryota</taxon>
        <taxon>Viridiplantae</taxon>
        <taxon>Streptophyta</taxon>
        <taxon>Embryophyta</taxon>
        <taxon>Tracheophyta</taxon>
        <taxon>Polypodiopsida</taxon>
        <taxon>Polypodiidae</taxon>
        <taxon>Polypodiales</taxon>
        <taxon>Pteridineae</taxon>
        <taxon>Pteridaceae</taxon>
        <taxon>Parkerioideae</taxon>
        <taxon>Ceratopteris</taxon>
    </lineage>
</organism>
<comment type="caution">
    <text evidence="3">The sequence shown here is derived from an EMBL/GenBank/DDBJ whole genome shotgun (WGS) entry which is preliminary data.</text>
</comment>
<feature type="compositionally biased region" description="Polar residues" evidence="1">
    <location>
        <begin position="174"/>
        <end position="186"/>
    </location>
</feature>
<evidence type="ECO:0000256" key="1">
    <source>
        <dbReference type="SAM" id="MobiDB-lite"/>
    </source>
</evidence>
<dbReference type="Proteomes" id="UP000825935">
    <property type="component" value="Chromosome 3"/>
</dbReference>
<protein>
    <submittedName>
        <fullName evidence="3">Uncharacterized protein</fullName>
    </submittedName>
</protein>
<sequence>MEFFGHIYTMDCTKEIVIFATKSPSSNRDVFPDEAPNAPSHSTRCCGMAFCYILLLFVIFLLITHGPSFFVIIALLTTLLLRRLSAPFVEQVFPEQPITAMPPKSHHSANPLAPRYSTVASAQKRRGVRGGGGGTKLERAKSDIDRPGRDQFYESPSDNLGDNRRQRPPIAVQRSISLPTSAQNRPPNEGEHEDAEELRRRVDAYIHKVRMGFKTER</sequence>
<proteinExistence type="predicted"/>
<keyword evidence="2" id="KW-0812">Transmembrane</keyword>
<evidence type="ECO:0000313" key="3">
    <source>
        <dbReference type="EMBL" id="KAH7440738.1"/>
    </source>
</evidence>
<accession>A0A8T2V193</accession>
<feature type="compositionally biased region" description="Basic and acidic residues" evidence="1">
    <location>
        <begin position="136"/>
        <end position="152"/>
    </location>
</feature>
<gene>
    <name evidence="3" type="ORF">KP509_03G008000</name>
</gene>
<evidence type="ECO:0000313" key="4">
    <source>
        <dbReference type="Proteomes" id="UP000825935"/>
    </source>
</evidence>
<keyword evidence="2" id="KW-1133">Transmembrane helix</keyword>
<name>A0A8T2V193_CERRI</name>
<dbReference type="AlphaFoldDB" id="A0A8T2V193"/>
<dbReference type="EMBL" id="CM035408">
    <property type="protein sequence ID" value="KAH7440738.1"/>
    <property type="molecule type" value="Genomic_DNA"/>
</dbReference>
<feature type="region of interest" description="Disordered" evidence="1">
    <location>
        <begin position="99"/>
        <end position="199"/>
    </location>
</feature>